<dbReference type="Pfam" id="PF13715">
    <property type="entry name" value="CarbopepD_reg_2"/>
    <property type="match status" value="1"/>
</dbReference>
<comment type="similarity">
    <text evidence="2">Belongs to the TonB family.</text>
</comment>
<keyword evidence="6 11" id="KW-0812">Transmembrane</keyword>
<evidence type="ECO:0000256" key="7">
    <source>
        <dbReference type="ARBA" id="ARBA00022927"/>
    </source>
</evidence>
<dbReference type="PANTHER" id="PTHR33446">
    <property type="entry name" value="PROTEIN TONB-RELATED"/>
    <property type="match status" value="1"/>
</dbReference>
<feature type="region of interest" description="Disordered" evidence="10">
    <location>
        <begin position="148"/>
        <end position="170"/>
    </location>
</feature>
<comment type="caution">
    <text evidence="13">The sequence shown here is derived from an EMBL/GenBank/DDBJ whole genome shotgun (WGS) entry which is preliminary data.</text>
</comment>
<keyword evidence="4" id="KW-1003">Cell membrane</keyword>
<evidence type="ECO:0000259" key="12">
    <source>
        <dbReference type="PROSITE" id="PS52015"/>
    </source>
</evidence>
<keyword evidence="14" id="KW-1185">Reference proteome</keyword>
<name>A0ABW6BR46_9BACT</name>
<evidence type="ECO:0000313" key="14">
    <source>
        <dbReference type="Proteomes" id="UP001597641"/>
    </source>
</evidence>
<keyword evidence="3" id="KW-0813">Transport</keyword>
<evidence type="ECO:0000256" key="8">
    <source>
        <dbReference type="ARBA" id="ARBA00022989"/>
    </source>
</evidence>
<gene>
    <name evidence="13" type="ORF">ACFS7Z_03665</name>
</gene>
<dbReference type="EMBL" id="JBHUOX010000002">
    <property type="protein sequence ID" value="MFD2999447.1"/>
    <property type="molecule type" value="Genomic_DNA"/>
</dbReference>
<keyword evidence="7" id="KW-0653">Protein transport</keyword>
<feature type="transmembrane region" description="Helical" evidence="11">
    <location>
        <begin position="88"/>
        <end position="110"/>
    </location>
</feature>
<evidence type="ECO:0000313" key="13">
    <source>
        <dbReference type="EMBL" id="MFD2999447.1"/>
    </source>
</evidence>
<dbReference type="InterPro" id="IPR037682">
    <property type="entry name" value="TonB_C"/>
</dbReference>
<dbReference type="PROSITE" id="PS52015">
    <property type="entry name" value="TONB_CTD"/>
    <property type="match status" value="1"/>
</dbReference>
<dbReference type="SUPFAM" id="SSF49464">
    <property type="entry name" value="Carboxypeptidase regulatory domain-like"/>
    <property type="match status" value="1"/>
</dbReference>
<evidence type="ECO:0000256" key="11">
    <source>
        <dbReference type="SAM" id="Phobius"/>
    </source>
</evidence>
<dbReference type="Gene3D" id="3.30.1150.10">
    <property type="match status" value="1"/>
</dbReference>
<dbReference type="InterPro" id="IPR008969">
    <property type="entry name" value="CarboxyPept-like_regulatory"/>
</dbReference>
<dbReference type="Pfam" id="PF03544">
    <property type="entry name" value="TonB_C"/>
    <property type="match status" value="1"/>
</dbReference>
<dbReference type="InterPro" id="IPR051045">
    <property type="entry name" value="TonB-dependent_transducer"/>
</dbReference>
<keyword evidence="5" id="KW-0997">Cell inner membrane</keyword>
<evidence type="ECO:0000256" key="10">
    <source>
        <dbReference type="SAM" id="MobiDB-lite"/>
    </source>
</evidence>
<dbReference type="RefSeq" id="WP_377481084.1">
    <property type="nucleotide sequence ID" value="NZ_JBHUOX010000002.1"/>
</dbReference>
<evidence type="ECO:0000256" key="2">
    <source>
        <dbReference type="ARBA" id="ARBA00006555"/>
    </source>
</evidence>
<dbReference type="NCBIfam" id="TIGR01352">
    <property type="entry name" value="tonB_Cterm"/>
    <property type="match status" value="1"/>
</dbReference>
<evidence type="ECO:0000256" key="6">
    <source>
        <dbReference type="ARBA" id="ARBA00022692"/>
    </source>
</evidence>
<organism evidence="13 14">
    <name type="scientific">Pontibacter toksunensis</name>
    <dbReference type="NCBI Taxonomy" id="1332631"/>
    <lineage>
        <taxon>Bacteria</taxon>
        <taxon>Pseudomonadati</taxon>
        <taxon>Bacteroidota</taxon>
        <taxon>Cytophagia</taxon>
        <taxon>Cytophagales</taxon>
        <taxon>Hymenobacteraceae</taxon>
        <taxon>Pontibacter</taxon>
    </lineage>
</organism>
<evidence type="ECO:0000256" key="5">
    <source>
        <dbReference type="ARBA" id="ARBA00022519"/>
    </source>
</evidence>
<feature type="domain" description="TonB C-terminal" evidence="12">
    <location>
        <begin position="379"/>
        <end position="468"/>
    </location>
</feature>
<evidence type="ECO:0000256" key="1">
    <source>
        <dbReference type="ARBA" id="ARBA00004383"/>
    </source>
</evidence>
<dbReference type="Proteomes" id="UP001597641">
    <property type="component" value="Unassembled WGS sequence"/>
</dbReference>
<evidence type="ECO:0000256" key="3">
    <source>
        <dbReference type="ARBA" id="ARBA00022448"/>
    </source>
</evidence>
<evidence type="ECO:0000256" key="4">
    <source>
        <dbReference type="ARBA" id="ARBA00022475"/>
    </source>
</evidence>
<dbReference type="SUPFAM" id="SSF74653">
    <property type="entry name" value="TolA/TonB C-terminal domain"/>
    <property type="match status" value="1"/>
</dbReference>
<proteinExistence type="inferred from homology"/>
<dbReference type="Gene3D" id="2.60.40.1120">
    <property type="entry name" value="Carboxypeptidase-like, regulatory domain"/>
    <property type="match status" value="1"/>
</dbReference>
<comment type="subcellular location">
    <subcellularLocation>
        <location evidence="1">Cell inner membrane</location>
        <topology evidence="1">Single-pass membrane protein</topology>
        <orientation evidence="1">Periplasmic side</orientation>
    </subcellularLocation>
</comment>
<sequence>MQHDKHHILPEEGEHPSMELLRQYQEDVLPPDLSHQVEKHLLACELCADVLEGMTLSGADETKAAVGDINQSIAGKTKQERKEAVVPAWQIAAAVLLLLCASFLVVYYNYNRLTQEENTIAAEQEIDRAMDLSLPAAPDILTEIPDSAGESERENIASAPPPTVVSKRNVPPITNLDRETVNSVVEKEVMDEEILEEDERYTIEALQKIDTPSIVVASPAVADSKVSATASVPTIKADALSIAPESTSVARSLQGKAPGIAIRGLSTLRENDAAGRVVSGQVLSEDGQPLPGVTVQLKGTGTGTTTDAAGNYVLPVTGKKPTLLFQYIGFASAEKAVAESTATIDVNLSPDNKALSEVVVTGYSTATASEPPAVVAAKPASGRKAYRKYLKENLRITADTEGEHGRVVVGFTVTASGKISEVKVLNSLCPACDAEAVRLVKEGPAWHPATQAGNPIPQQVKVSVQFKQ</sequence>
<protein>
    <submittedName>
        <fullName evidence="13">TonB family protein</fullName>
    </submittedName>
</protein>
<dbReference type="InterPro" id="IPR006260">
    <property type="entry name" value="TonB/TolA_C"/>
</dbReference>
<evidence type="ECO:0000256" key="9">
    <source>
        <dbReference type="ARBA" id="ARBA00023136"/>
    </source>
</evidence>
<keyword evidence="9 11" id="KW-0472">Membrane</keyword>
<accession>A0ABW6BR46</accession>
<keyword evidence="8 11" id="KW-1133">Transmembrane helix</keyword>
<reference evidence="14" key="1">
    <citation type="journal article" date="2019" name="Int. J. Syst. Evol. Microbiol.">
        <title>The Global Catalogue of Microorganisms (GCM) 10K type strain sequencing project: providing services to taxonomists for standard genome sequencing and annotation.</title>
        <authorList>
            <consortium name="The Broad Institute Genomics Platform"/>
            <consortium name="The Broad Institute Genome Sequencing Center for Infectious Disease"/>
            <person name="Wu L."/>
            <person name="Ma J."/>
        </authorList>
    </citation>
    <scope>NUCLEOTIDE SEQUENCE [LARGE SCALE GENOMIC DNA]</scope>
    <source>
        <strain evidence="14">KCTC 23984</strain>
    </source>
</reference>